<dbReference type="Proteomes" id="UP001552299">
    <property type="component" value="Unassembled WGS sequence"/>
</dbReference>
<dbReference type="EMBL" id="JANQDX010000011">
    <property type="protein sequence ID" value="KAL0916132.1"/>
    <property type="molecule type" value="Genomic_DNA"/>
</dbReference>
<gene>
    <name evidence="2" type="ORF">M5K25_013616</name>
</gene>
<proteinExistence type="predicted"/>
<evidence type="ECO:0000313" key="2">
    <source>
        <dbReference type="EMBL" id="KAL0916132.1"/>
    </source>
</evidence>
<sequence length="81" mass="9138">MLNLSRIFAKSRQTAENEKPNLTVNESRGDRKFPLPVINPGFIKSISSVDLREFGRRSTRQGRKLPSQQAAPVVAFDPKRS</sequence>
<reference evidence="2 3" key="1">
    <citation type="journal article" date="2024" name="Plant Biotechnol. J.">
        <title>Dendrobium thyrsiflorum genome and its molecular insights into genes involved in important horticultural traits.</title>
        <authorList>
            <person name="Chen B."/>
            <person name="Wang J.Y."/>
            <person name="Zheng P.J."/>
            <person name="Li K.L."/>
            <person name="Liang Y.M."/>
            <person name="Chen X.F."/>
            <person name="Zhang C."/>
            <person name="Zhao X."/>
            <person name="He X."/>
            <person name="Zhang G.Q."/>
            <person name="Liu Z.J."/>
            <person name="Xu Q."/>
        </authorList>
    </citation>
    <scope>NUCLEOTIDE SEQUENCE [LARGE SCALE GENOMIC DNA]</scope>
    <source>
        <strain evidence="2">GZMU011</strain>
    </source>
</reference>
<protein>
    <submittedName>
        <fullName evidence="2">Uncharacterized protein</fullName>
    </submittedName>
</protein>
<organism evidence="2 3">
    <name type="scientific">Dendrobium thyrsiflorum</name>
    <name type="common">Pinecone-like raceme dendrobium</name>
    <name type="synonym">Orchid</name>
    <dbReference type="NCBI Taxonomy" id="117978"/>
    <lineage>
        <taxon>Eukaryota</taxon>
        <taxon>Viridiplantae</taxon>
        <taxon>Streptophyta</taxon>
        <taxon>Embryophyta</taxon>
        <taxon>Tracheophyta</taxon>
        <taxon>Spermatophyta</taxon>
        <taxon>Magnoliopsida</taxon>
        <taxon>Liliopsida</taxon>
        <taxon>Asparagales</taxon>
        <taxon>Orchidaceae</taxon>
        <taxon>Epidendroideae</taxon>
        <taxon>Malaxideae</taxon>
        <taxon>Dendrobiinae</taxon>
        <taxon>Dendrobium</taxon>
    </lineage>
</organism>
<keyword evidence="3" id="KW-1185">Reference proteome</keyword>
<evidence type="ECO:0000256" key="1">
    <source>
        <dbReference type="SAM" id="MobiDB-lite"/>
    </source>
</evidence>
<name>A0ABD0V0P8_DENTH</name>
<feature type="region of interest" description="Disordered" evidence="1">
    <location>
        <begin position="9"/>
        <end position="29"/>
    </location>
</feature>
<feature type="region of interest" description="Disordered" evidence="1">
    <location>
        <begin position="57"/>
        <end position="81"/>
    </location>
</feature>
<comment type="caution">
    <text evidence="2">The sequence shown here is derived from an EMBL/GenBank/DDBJ whole genome shotgun (WGS) entry which is preliminary data.</text>
</comment>
<accession>A0ABD0V0P8</accession>
<dbReference type="AlphaFoldDB" id="A0ABD0V0P8"/>
<evidence type="ECO:0000313" key="3">
    <source>
        <dbReference type="Proteomes" id="UP001552299"/>
    </source>
</evidence>